<reference evidence="2" key="2">
    <citation type="submission" date="2025-09" db="UniProtKB">
        <authorList>
            <consortium name="Ensembl"/>
        </authorList>
    </citation>
    <scope>IDENTIFICATION</scope>
</reference>
<feature type="region of interest" description="Disordered" evidence="1">
    <location>
        <begin position="546"/>
        <end position="623"/>
    </location>
</feature>
<dbReference type="Pfam" id="PF03133">
    <property type="entry name" value="TTL"/>
    <property type="match status" value="1"/>
</dbReference>
<feature type="compositionally biased region" description="Basic residues" evidence="1">
    <location>
        <begin position="599"/>
        <end position="610"/>
    </location>
</feature>
<feature type="compositionally biased region" description="Polar residues" evidence="1">
    <location>
        <begin position="502"/>
        <end position="516"/>
    </location>
</feature>
<evidence type="ECO:0000313" key="3">
    <source>
        <dbReference type="Proteomes" id="UP000261600"/>
    </source>
</evidence>
<feature type="compositionally biased region" description="Basic and acidic residues" evidence="1">
    <location>
        <begin position="611"/>
        <end position="623"/>
    </location>
</feature>
<evidence type="ECO:0000256" key="1">
    <source>
        <dbReference type="SAM" id="MobiDB-lite"/>
    </source>
</evidence>
<dbReference type="InterPro" id="IPR004344">
    <property type="entry name" value="TTL/TTLL_fam"/>
</dbReference>
<feature type="compositionally biased region" description="Low complexity" evidence="1">
    <location>
        <begin position="517"/>
        <end position="528"/>
    </location>
</feature>
<dbReference type="InterPro" id="IPR027752">
    <property type="entry name" value="TTLL10"/>
</dbReference>
<dbReference type="PROSITE" id="PS51221">
    <property type="entry name" value="TTL"/>
    <property type="match status" value="1"/>
</dbReference>
<accession>A0A3Q3J4U6</accession>
<dbReference type="GO" id="GO:0070737">
    <property type="term" value="F:protein-glycine ligase activity, elongating"/>
    <property type="evidence" value="ECO:0007669"/>
    <property type="project" value="TreeGrafter"/>
</dbReference>
<feature type="region of interest" description="Disordered" evidence="1">
    <location>
        <begin position="478"/>
        <end position="531"/>
    </location>
</feature>
<sequence length="623" mass="71246">MTDQESQEERTGACLLKRYLPNSFSRTCSCPDRDRERQAEEPQGPGPFYFFGGANGAEIVSSYCESRGWKRIYNKHREDFKLKWCETKTPANYCNFREGKQLVYQIPNNSVLTTKIGLLSSLREYERVSSKVGHGHGLRRLKMEEFIPITFRMDVREEREAFFAQHKGVSNSENHMWICKPTGLNQGRGIFLLKSQEDVANLRRELQHVEGSQATRKTQHRQLQARIVQHYIQSPLLLNGKKFDVRSYLLVACTAPYMVFFRHGYVRLTCDLYDPSSNNLSTHLTNQCIQKKNPLYSEMKEDTVWSMESFNAYVNDRFQVAKGLPRDWVLGTFAKRMQQIMTQCFFAVKSKLDRRLGFFDLIGCDFMVDENFKVWLLEMNCNPALHTNCEVLKEVIPSTVAETLDITLEIFNKCRLRRRILPLASQREFVLLYNGVFPSTSALVHSQSSTDGEFHQKTTKKSESRWCKSETKCKNVPSASPHSSVNLSVNGKERGASESGHCPTTSTISMPLYQNPSHLHSSSSNSSLQAVRRKNCRPQVKFRLSKCTSHHHKTRRETRITMSLSSSAPSKSLSVCGSPGMAPLPPQTGHPVCVGAREKKTRGKSKKKKLRVDTKTRPRKEGK</sequence>
<evidence type="ECO:0008006" key="4">
    <source>
        <dbReference type="Google" id="ProtNLM"/>
    </source>
</evidence>
<feature type="compositionally biased region" description="Low complexity" evidence="1">
    <location>
        <begin position="563"/>
        <end position="574"/>
    </location>
</feature>
<protein>
    <recommendedName>
        <fullName evidence="4">Tubulin tyrosine ligase-like family, member 10</fullName>
    </recommendedName>
</protein>
<proteinExistence type="predicted"/>
<dbReference type="STRING" id="43700.ENSMALP00000011680"/>
<organism evidence="2 3">
    <name type="scientific">Monopterus albus</name>
    <name type="common">Swamp eel</name>
    <dbReference type="NCBI Taxonomy" id="43700"/>
    <lineage>
        <taxon>Eukaryota</taxon>
        <taxon>Metazoa</taxon>
        <taxon>Chordata</taxon>
        <taxon>Craniata</taxon>
        <taxon>Vertebrata</taxon>
        <taxon>Euteleostomi</taxon>
        <taxon>Actinopterygii</taxon>
        <taxon>Neopterygii</taxon>
        <taxon>Teleostei</taxon>
        <taxon>Neoteleostei</taxon>
        <taxon>Acanthomorphata</taxon>
        <taxon>Anabantaria</taxon>
        <taxon>Synbranchiformes</taxon>
        <taxon>Synbranchidae</taxon>
        <taxon>Monopterus</taxon>
    </lineage>
</organism>
<dbReference type="AlphaFoldDB" id="A0A3Q3J4U6"/>
<dbReference type="PANTHER" id="PTHR46810:SF1">
    <property type="entry name" value="INACTIVE POLYGLYCYLASE TTLL10"/>
    <property type="match status" value="1"/>
</dbReference>
<dbReference type="RefSeq" id="XP_020468176.1">
    <property type="nucleotide sequence ID" value="XM_020612520.1"/>
</dbReference>
<dbReference type="Ensembl" id="ENSMALT00000011929.1">
    <property type="protein sequence ID" value="ENSMALP00000011680.1"/>
    <property type="gene ID" value="ENSMALG00000008298.1"/>
</dbReference>
<feature type="compositionally biased region" description="Polar residues" evidence="1">
    <location>
        <begin position="478"/>
        <end position="489"/>
    </location>
</feature>
<evidence type="ECO:0000313" key="2">
    <source>
        <dbReference type="Ensembl" id="ENSMALP00000011680.1"/>
    </source>
</evidence>
<dbReference type="OrthoDB" id="202825at2759"/>
<dbReference type="CTD" id="254173"/>
<dbReference type="GeneID" id="109967159"/>
<dbReference type="SUPFAM" id="SSF56059">
    <property type="entry name" value="Glutathione synthetase ATP-binding domain-like"/>
    <property type="match status" value="1"/>
</dbReference>
<reference evidence="2" key="1">
    <citation type="submission" date="2025-08" db="UniProtKB">
        <authorList>
            <consortium name="Ensembl"/>
        </authorList>
    </citation>
    <scope>IDENTIFICATION</scope>
</reference>
<dbReference type="Gene3D" id="3.30.470.20">
    <property type="entry name" value="ATP-grasp fold, B domain"/>
    <property type="match status" value="1"/>
</dbReference>
<dbReference type="Proteomes" id="UP000261600">
    <property type="component" value="Unplaced"/>
</dbReference>
<dbReference type="PANTHER" id="PTHR46810">
    <property type="entry name" value="INACTIVE POLYGLYCYLASE TTLL10"/>
    <property type="match status" value="1"/>
</dbReference>
<name>A0A3Q3J4U6_MONAL</name>
<keyword evidence="3" id="KW-1185">Reference proteome</keyword>
<dbReference type="KEGG" id="malb:109967159"/>
<dbReference type="RefSeq" id="XP_020468175.1">
    <property type="nucleotide sequence ID" value="XM_020612519.1"/>
</dbReference>